<evidence type="ECO:0000256" key="1">
    <source>
        <dbReference type="SAM" id="Phobius"/>
    </source>
</evidence>
<keyword evidence="1" id="KW-0472">Membrane</keyword>
<evidence type="ECO:0000313" key="3">
    <source>
        <dbReference type="Proteomes" id="UP000539175"/>
    </source>
</evidence>
<sequence length="2222" mass="240464">MAPILSVWATGVLPDIPAGPPATPRLYNIQYDNEKGFSVEKGDDHTPLPWHEIDEHNNAERRWSITLVGVAFLRFHADGWPVAGMPDFSFRSIADLPAPEKLRDEALPFENDDDFLRAHVRLVKMCALGFSTVRLTKREVTSKPGAPDYKPAGQWLAIRLSLLETSLFDTPARGRSLSPDQVVKAAMAGLDPGSEGDFVSLKRQTATAELQDVLRRRAPYLAAGFRHKGDFERAFESFAWNATGIQVLGAVVPDWSGTQMIPSRVDRWGAVSALADGFWWATAPKAVDPAARLTLKNALAWLPCFPPEPPPSAPGRPILSLLEAPGIAATSPLAILDQLDLKTAAVAPPAAAELPGCTGGKTVPFHHLHARSVGGEIEWRRWLALASDPEAGDAAGASAVPVLLRVRRGAGTPNEAGALTIILEGLTDRHFAHIWSGKVAAILRENARREGAAGALTLVPDIAGGTGLAPAQQPGDWYVEFDCKEPWPGAEEGRFLGRYILNRVTLNRMAGQAAPARDLLSSPPPASNGPGGWQLEAAQIRFPGIRIQSDQVPVLTFSGRLKVGLDMEGADGLAFDVDANLQWHLKTNHKVQIGSVDTFSITPVGDAVTAIGGLDIRFGGGSLAPFTLSVEGNGAMIDYQLGRDDEPLILPTERVTVGGSDLDDDDQATHPLLWATPLMNKGTLDGRDYRSRTSGRRTITFDLGPAEAEGPGRTTDRAEVTIIDPAPMMVVKVSTERLSAPDAIRDSAATWQSAEGYWRLPPASDKKQEIQLTLPPQGVAEAWERGGDDQVLNDARIPARLVPAADLFLEGDERGRNQEAPWNLRHILGFSDADLPGARLMRIGRLEVLYGLEGWTSDLAGFRLAELAGWRGVPREAITTDATRRKRWLSAQQTWSRRLAVLDLRDERNPLTLPRLEGVRYRLRSKQNDDAKYASPDGVQNEYWTDRDQGGILSGVFAGFEQSSVIDSLQQHPRRDGIGDLEGLQLSALGAWTRPRAAFQNGLTLIAADVAMGRVHEARFERKGRIGALHTLAKHVIVYRRAFLPSRQFGLKQQPNNLGRPIVRKVEEYIEITQPLRNYPDQPGGTELNSGPVLGVRFRTVRIPVNGSWASPLRDPRVKGYQIPLWRQGEDPAIYPRPAVDLLVAGDPGRSEPEPPARRVENPERLRFYTLTLAGPDDPPGDVEAWPLVYGADYIDTALDNPIRNGIAQRDFQVPGQPGTMLDPANLESPGTERFTLLLEPGPGINLMQGRARNPTIADLRSVLLMRARASRTSAAEAENQAETQDLANLARMAITGDLLTALARKPTAADNPIGQLRQKAIEQVNALRGMAPLKTPVNLEGLCGWAHEPQRRIEDLRNQLKAVNGINALWASNRQEAMLALRRLEARVDALLPLEPTHNAIFTRVVEQVARTGDNLRKGVNGKLGAVKGGLTAAVAVLGASVEGLTRAADDVRKELDKGQTNAQAVLALARGALSDNARAAQTAIGQLVAQLAALDQTATELRGAAPEIAKVSPKAGGLALTLATQLEGTRKRLVDYLTPKGEGLSKASGAIQMQVAQWSRGTELDIQDLQNVVSDIGASAAALRSGVDSEAAALQSLIDNASQALFDALESEVRQARQTVDDFGSEPLESIEQSLRYLSGILGNLRREVGKQTVPTGLLEKLGETITPMDELLGNVSDKLQKTGAALCTFLGQADEVAGALLKGWSQKVDTIVAELQGFTGDIEKLQAKIDGYACGIGNALSRMRSGVEEVLEGKIFEKLLLDKVTPTDLAPAVALNILRAAGAPPIVEQLVFNRERIAYYFESEAQRLIMTPVTALVDQADQALRGLGIALPTLGLDGALLAPMHQTFDDLRKQAEGGLDEVKLKAQDVMKDFAGLKDLLPNLDFGPDLAKAVRITHDYDAARRMAWLRAEIGYGPKTEDLFSHDAFTIVAEQMVLDGVSLYERGLASSESRSVKANLRSDWLLIIGGLELVRIRDAAIRYDDKTGLDFDIKPEKIEFPGALQILTDAVSSLSLGDTKPLTLETLNDPTTGRTIGLKSCYDMPPTSFGLGAVAVMNAAFGVHLELAQRSEFEIRSFAYFGRKSSPFAMTVSLLGGGGYLEAEATHLPASRKTDIALRVSIGLAAGTGFSFGPLRGSIQIFLGFEANFESGTAGSRIAVTALFVLSGSVTAWGFVTVNICVMLALTYVDTKLLGSGSISVEVRISRFFRKQFSRPITYRL</sequence>
<keyword evidence="3" id="KW-1185">Reference proteome</keyword>
<proteinExistence type="predicted"/>
<name>A0A7X0B3S5_9PROT</name>
<keyword evidence="1" id="KW-0812">Transmembrane</keyword>
<comment type="caution">
    <text evidence="2">The sequence shown here is derived from an EMBL/GenBank/DDBJ whole genome shotgun (WGS) entry which is preliminary data.</text>
</comment>
<organism evidence="2 3">
    <name type="scientific">Nitrospirillum iridis</name>
    <dbReference type="NCBI Taxonomy" id="765888"/>
    <lineage>
        <taxon>Bacteria</taxon>
        <taxon>Pseudomonadati</taxon>
        <taxon>Pseudomonadota</taxon>
        <taxon>Alphaproteobacteria</taxon>
        <taxon>Rhodospirillales</taxon>
        <taxon>Azospirillaceae</taxon>
        <taxon>Nitrospirillum</taxon>
    </lineage>
</organism>
<accession>A0A7X0B3S5</accession>
<reference evidence="2 3" key="1">
    <citation type="submission" date="2020-08" db="EMBL/GenBank/DDBJ databases">
        <title>Genomic Encyclopedia of Type Strains, Phase IV (KMG-IV): sequencing the most valuable type-strain genomes for metagenomic binning, comparative biology and taxonomic classification.</title>
        <authorList>
            <person name="Goeker M."/>
        </authorList>
    </citation>
    <scope>NUCLEOTIDE SEQUENCE [LARGE SCALE GENOMIC DNA]</scope>
    <source>
        <strain evidence="2 3">DSM 22198</strain>
    </source>
</reference>
<dbReference type="RefSeq" id="WP_184807732.1">
    <property type="nucleotide sequence ID" value="NZ_JACIIZ010000027.1"/>
</dbReference>
<dbReference type="Proteomes" id="UP000539175">
    <property type="component" value="Unassembled WGS sequence"/>
</dbReference>
<feature type="transmembrane region" description="Helical" evidence="1">
    <location>
        <begin position="2159"/>
        <end position="2187"/>
    </location>
</feature>
<protein>
    <submittedName>
        <fullName evidence="2">Uncharacterized protein</fullName>
    </submittedName>
</protein>
<gene>
    <name evidence="2" type="ORF">FHS74_005816</name>
</gene>
<evidence type="ECO:0000313" key="2">
    <source>
        <dbReference type="EMBL" id="MBB6255217.1"/>
    </source>
</evidence>
<keyword evidence="1" id="KW-1133">Transmembrane helix</keyword>
<dbReference type="EMBL" id="JACIIZ010000027">
    <property type="protein sequence ID" value="MBB6255217.1"/>
    <property type="molecule type" value="Genomic_DNA"/>
</dbReference>